<keyword evidence="3" id="KW-1185">Reference proteome</keyword>
<protein>
    <submittedName>
        <fullName evidence="2">Uncharacterized protein</fullName>
    </submittedName>
</protein>
<reference evidence="2" key="1">
    <citation type="submission" date="2022-03" db="EMBL/GenBank/DDBJ databases">
        <authorList>
            <person name="Martin C."/>
        </authorList>
    </citation>
    <scope>NUCLEOTIDE SEQUENCE</scope>
</reference>
<feature type="compositionally biased region" description="Basic and acidic residues" evidence="1">
    <location>
        <begin position="243"/>
        <end position="253"/>
    </location>
</feature>
<feature type="region of interest" description="Disordered" evidence="1">
    <location>
        <begin position="177"/>
        <end position="253"/>
    </location>
</feature>
<organism evidence="2 3">
    <name type="scientific">Owenia fusiformis</name>
    <name type="common">Polychaete worm</name>
    <dbReference type="NCBI Taxonomy" id="6347"/>
    <lineage>
        <taxon>Eukaryota</taxon>
        <taxon>Metazoa</taxon>
        <taxon>Spiralia</taxon>
        <taxon>Lophotrochozoa</taxon>
        <taxon>Annelida</taxon>
        <taxon>Polychaeta</taxon>
        <taxon>Sedentaria</taxon>
        <taxon>Canalipalpata</taxon>
        <taxon>Sabellida</taxon>
        <taxon>Oweniida</taxon>
        <taxon>Oweniidae</taxon>
        <taxon>Owenia</taxon>
    </lineage>
</organism>
<comment type="caution">
    <text evidence="2">The sequence shown here is derived from an EMBL/GenBank/DDBJ whole genome shotgun (WGS) entry which is preliminary data.</text>
</comment>
<dbReference type="EMBL" id="CAIIXF020000009">
    <property type="protein sequence ID" value="CAH1794707.1"/>
    <property type="molecule type" value="Genomic_DNA"/>
</dbReference>
<evidence type="ECO:0000313" key="2">
    <source>
        <dbReference type="EMBL" id="CAH1794707.1"/>
    </source>
</evidence>
<feature type="compositionally biased region" description="Polar residues" evidence="1">
    <location>
        <begin position="199"/>
        <end position="230"/>
    </location>
</feature>
<evidence type="ECO:0000256" key="1">
    <source>
        <dbReference type="SAM" id="MobiDB-lite"/>
    </source>
</evidence>
<name>A0A8J1U5U7_OWEFU</name>
<dbReference type="Proteomes" id="UP000749559">
    <property type="component" value="Unassembled WGS sequence"/>
</dbReference>
<dbReference type="AlphaFoldDB" id="A0A8J1U5U7"/>
<sequence length="374" mass="42105">MAGTQKRALTLDGITMPGVDLSPQMDSGTTVPVAGTPADLKPVVHLNRSGRALHSKFLSNKSDSAKEIEAWILGEYGGKRNDMARVSGQLTDNVTEERMLSSKLMELSKERYKFISQSEYEKKVFVDRQQRKTSVMKDLLRGIDVNTLFVKRKSSSNQHELMTNDKQTLQRRATIVGDRDRPPTKRQTSMPEIAVSRPRPSTSAMPKLAQSQSPPRPNTNVANFNIPTPKQSEKLPSVGHMPPAKETENKEADKLKPKTRATFPPNNNNGLRENNSVKSIAIVADISSQSRRRHSPKVGQKGPVFDNRYMKLQQALTNTYLMDCECIEDMDITKVRTVIKSMDALHVTPRRIKEMKPKMSDKVEEFMKERGLAF</sequence>
<dbReference type="OrthoDB" id="10069634at2759"/>
<evidence type="ECO:0000313" key="3">
    <source>
        <dbReference type="Proteomes" id="UP000749559"/>
    </source>
</evidence>
<accession>A0A8J1U5U7</accession>
<gene>
    <name evidence="2" type="ORF">OFUS_LOCUS19361</name>
</gene>
<proteinExistence type="predicted"/>